<comment type="caution">
    <text evidence="1">The sequence shown here is derived from an EMBL/GenBank/DDBJ whole genome shotgun (WGS) entry which is preliminary data.</text>
</comment>
<sequence>MSFGFGPQITVQQQLKMLSAPRSDPLGLGIGQVIKQEKNVYNVFVEPQGSVADHGPGQPRWQIFLGLNLQFLN</sequence>
<keyword evidence="2" id="KW-1185">Reference proteome</keyword>
<name>A0ABT2E1M5_9ENTR</name>
<evidence type="ECO:0000313" key="1">
    <source>
        <dbReference type="EMBL" id="MCS2161783.1"/>
    </source>
</evidence>
<organism evidence="1 2">
    <name type="scientific">Scandinavium hiltneri</name>
    <dbReference type="NCBI Taxonomy" id="2926519"/>
    <lineage>
        <taxon>Bacteria</taxon>
        <taxon>Pseudomonadati</taxon>
        <taxon>Pseudomonadota</taxon>
        <taxon>Gammaproteobacteria</taxon>
        <taxon>Enterobacterales</taxon>
        <taxon>Enterobacteriaceae</taxon>
        <taxon>Scandinavium</taxon>
    </lineage>
</organism>
<reference evidence="1 2" key="1">
    <citation type="submission" date="2022-04" db="EMBL/GenBank/DDBJ databases">
        <title>Proposal of a three novel species of Scandinavium, Scandinavium hiltneri, Scandinavium manionii, Scandinavium tedordense.</title>
        <authorList>
            <person name="Maddock D.W."/>
            <person name="Brady C.L."/>
            <person name="Denman S."/>
            <person name="Arnold D."/>
        </authorList>
    </citation>
    <scope>NUCLEOTIDE SEQUENCE [LARGE SCALE GENOMIC DNA]</scope>
    <source>
        <strain evidence="1 2">H11S7</strain>
    </source>
</reference>
<dbReference type="EMBL" id="JALIGE010000073">
    <property type="protein sequence ID" value="MCS2161783.1"/>
    <property type="molecule type" value="Genomic_DNA"/>
</dbReference>
<proteinExistence type="predicted"/>
<accession>A0ABT2E1M5</accession>
<dbReference type="Proteomes" id="UP001205357">
    <property type="component" value="Unassembled WGS sequence"/>
</dbReference>
<dbReference type="RefSeq" id="WP_258988391.1">
    <property type="nucleotide sequence ID" value="NZ_JALIGE010000073.1"/>
</dbReference>
<gene>
    <name evidence="1" type="ORF">MUU47_11765</name>
</gene>
<protein>
    <submittedName>
        <fullName evidence="1">Uncharacterized protein</fullName>
    </submittedName>
</protein>
<evidence type="ECO:0000313" key="2">
    <source>
        <dbReference type="Proteomes" id="UP001205357"/>
    </source>
</evidence>